<dbReference type="OrthoDB" id="4560958at2"/>
<keyword evidence="3" id="KW-1185">Reference proteome</keyword>
<name>A0A2S6GIN5_9PSEU</name>
<reference evidence="2 3" key="1">
    <citation type="submission" date="2018-02" db="EMBL/GenBank/DDBJ databases">
        <title>Genomic Encyclopedia of Archaeal and Bacterial Type Strains, Phase II (KMG-II): from individual species to whole genera.</title>
        <authorList>
            <person name="Goeker M."/>
        </authorList>
    </citation>
    <scope>NUCLEOTIDE SEQUENCE [LARGE SCALE GENOMIC DNA]</scope>
    <source>
        <strain evidence="2 3">YU 961-1</strain>
    </source>
</reference>
<evidence type="ECO:0000313" key="3">
    <source>
        <dbReference type="Proteomes" id="UP000239203"/>
    </source>
</evidence>
<proteinExistence type="predicted"/>
<dbReference type="EMBL" id="PTIX01000016">
    <property type="protein sequence ID" value="PPK65075.1"/>
    <property type="molecule type" value="Genomic_DNA"/>
</dbReference>
<dbReference type="RefSeq" id="WP_104481499.1">
    <property type="nucleotide sequence ID" value="NZ_CP154825.1"/>
</dbReference>
<comment type="caution">
    <text evidence="2">The sequence shown here is derived from an EMBL/GenBank/DDBJ whole genome shotgun (WGS) entry which is preliminary data.</text>
</comment>
<organism evidence="2 3">
    <name type="scientific">Actinokineospora auranticolor</name>
    <dbReference type="NCBI Taxonomy" id="155976"/>
    <lineage>
        <taxon>Bacteria</taxon>
        <taxon>Bacillati</taxon>
        <taxon>Actinomycetota</taxon>
        <taxon>Actinomycetes</taxon>
        <taxon>Pseudonocardiales</taxon>
        <taxon>Pseudonocardiaceae</taxon>
        <taxon>Actinokineospora</taxon>
    </lineage>
</organism>
<protein>
    <submittedName>
        <fullName evidence="2">Uncharacterized protein</fullName>
    </submittedName>
</protein>
<dbReference type="AlphaFoldDB" id="A0A2S6GIN5"/>
<feature type="compositionally biased region" description="Polar residues" evidence="1">
    <location>
        <begin position="1"/>
        <end position="11"/>
    </location>
</feature>
<sequence length="111" mass="11711">MPYSPFATTPQDILGHKPPTGPTDLTGRLSPPLPAPTASAARTIRHGPDHGPGTGVRFAEMKAVAARAETDQQVRATRLVAGNSLDADDCRELLSMLGLTGVETTPTRRAR</sequence>
<gene>
    <name evidence="2" type="ORF">CLV40_116118</name>
</gene>
<feature type="region of interest" description="Disordered" evidence="1">
    <location>
        <begin position="1"/>
        <end position="55"/>
    </location>
</feature>
<evidence type="ECO:0000256" key="1">
    <source>
        <dbReference type="SAM" id="MobiDB-lite"/>
    </source>
</evidence>
<evidence type="ECO:0000313" key="2">
    <source>
        <dbReference type="EMBL" id="PPK65075.1"/>
    </source>
</evidence>
<accession>A0A2S6GIN5</accession>
<dbReference type="Proteomes" id="UP000239203">
    <property type="component" value="Unassembled WGS sequence"/>
</dbReference>